<dbReference type="GO" id="GO:0006811">
    <property type="term" value="P:monoatomic ion transport"/>
    <property type="evidence" value="ECO:0007669"/>
    <property type="project" value="UniProtKB-KW"/>
</dbReference>
<keyword evidence="6 8" id="KW-0472">Membrane</keyword>
<reference evidence="11 12" key="1">
    <citation type="submission" date="2019-01" db="EMBL/GenBank/DDBJ databases">
        <title>A draft genome assembly of the solar-powered sea slug Elysia chlorotica.</title>
        <authorList>
            <person name="Cai H."/>
            <person name="Li Q."/>
            <person name="Fang X."/>
            <person name="Li J."/>
            <person name="Curtis N.E."/>
            <person name="Altenburger A."/>
            <person name="Shibata T."/>
            <person name="Feng M."/>
            <person name="Maeda T."/>
            <person name="Schwartz J.A."/>
            <person name="Shigenobu S."/>
            <person name="Lundholm N."/>
            <person name="Nishiyama T."/>
            <person name="Yang H."/>
            <person name="Hasebe M."/>
            <person name="Li S."/>
            <person name="Pierce S.K."/>
            <person name="Wang J."/>
        </authorList>
    </citation>
    <scope>NUCLEOTIDE SEQUENCE [LARGE SCALE GENOMIC DNA]</scope>
    <source>
        <strain evidence="11">EC2010</strain>
        <tissue evidence="11">Whole organism of an adult</tissue>
    </source>
</reference>
<comment type="caution">
    <text evidence="11">The sequence shown here is derived from an EMBL/GenBank/DDBJ whole genome shotgun (WGS) entry which is preliminary data.</text>
</comment>
<dbReference type="Pfam" id="PF03137">
    <property type="entry name" value="OATP"/>
    <property type="match status" value="1"/>
</dbReference>
<dbReference type="PROSITE" id="PS51465">
    <property type="entry name" value="KAZAL_2"/>
    <property type="match status" value="1"/>
</dbReference>
<dbReference type="SUPFAM" id="SSF103473">
    <property type="entry name" value="MFS general substrate transporter"/>
    <property type="match status" value="1"/>
</dbReference>
<feature type="transmembrane region" description="Helical" evidence="8">
    <location>
        <begin position="298"/>
        <end position="322"/>
    </location>
</feature>
<dbReference type="InterPro" id="IPR002350">
    <property type="entry name" value="Kazal_dom"/>
</dbReference>
<evidence type="ECO:0000256" key="5">
    <source>
        <dbReference type="ARBA" id="ARBA00022989"/>
    </source>
</evidence>
<dbReference type="InterPro" id="IPR004156">
    <property type="entry name" value="OATP"/>
</dbReference>
<feature type="domain" description="Kazal-like" evidence="10">
    <location>
        <begin position="485"/>
        <end position="536"/>
    </location>
</feature>
<dbReference type="InterPro" id="IPR020846">
    <property type="entry name" value="MFS_dom"/>
</dbReference>
<feature type="transmembrane region" description="Helical" evidence="8">
    <location>
        <begin position="408"/>
        <end position="432"/>
    </location>
</feature>
<feature type="transmembrane region" description="Helical" evidence="8">
    <location>
        <begin position="649"/>
        <end position="675"/>
    </location>
</feature>
<keyword evidence="8" id="KW-0406">Ion transport</keyword>
<dbReference type="GO" id="GO:0016323">
    <property type="term" value="C:basolateral plasma membrane"/>
    <property type="evidence" value="ECO:0007669"/>
    <property type="project" value="TreeGrafter"/>
</dbReference>
<feature type="transmembrane region" description="Helical" evidence="8">
    <location>
        <begin position="119"/>
        <end position="141"/>
    </location>
</feature>
<evidence type="ECO:0000313" key="11">
    <source>
        <dbReference type="EMBL" id="RUS70101.1"/>
    </source>
</evidence>
<comment type="similarity">
    <text evidence="2 8">Belongs to the organo anion transporter (TC 2.A.60) family.</text>
</comment>
<feature type="transmembrane region" description="Helical" evidence="8">
    <location>
        <begin position="561"/>
        <end position="581"/>
    </location>
</feature>
<organism evidence="11 12">
    <name type="scientific">Elysia chlorotica</name>
    <name type="common">Eastern emerald elysia</name>
    <name type="synonym">Sea slug</name>
    <dbReference type="NCBI Taxonomy" id="188477"/>
    <lineage>
        <taxon>Eukaryota</taxon>
        <taxon>Metazoa</taxon>
        <taxon>Spiralia</taxon>
        <taxon>Lophotrochozoa</taxon>
        <taxon>Mollusca</taxon>
        <taxon>Gastropoda</taxon>
        <taxon>Heterobranchia</taxon>
        <taxon>Euthyneura</taxon>
        <taxon>Panpulmonata</taxon>
        <taxon>Sacoglossa</taxon>
        <taxon>Placobranchoidea</taxon>
        <taxon>Plakobranchidae</taxon>
        <taxon>Elysia</taxon>
    </lineage>
</organism>
<feature type="transmembrane region" description="Helical" evidence="8">
    <location>
        <begin position="78"/>
        <end position="99"/>
    </location>
</feature>
<keyword evidence="5 8" id="KW-1133">Transmembrane helix</keyword>
<dbReference type="GO" id="GO:0043252">
    <property type="term" value="P:sodium-independent organic anion transport"/>
    <property type="evidence" value="ECO:0007669"/>
    <property type="project" value="TreeGrafter"/>
</dbReference>
<feature type="domain" description="Major facilitator superfamily (MFS) profile" evidence="9">
    <location>
        <begin position="81"/>
        <end position="676"/>
    </location>
</feature>
<proteinExistence type="inferred from homology"/>
<dbReference type="GO" id="GO:0015347">
    <property type="term" value="F:sodium-independent organic anion transmembrane transporter activity"/>
    <property type="evidence" value="ECO:0007669"/>
    <property type="project" value="TreeGrafter"/>
</dbReference>
<keyword evidence="7" id="KW-1015">Disulfide bond</keyword>
<comment type="caution">
    <text evidence="8">Lacks conserved residue(s) required for the propagation of feature annotation.</text>
</comment>
<evidence type="ECO:0000256" key="3">
    <source>
        <dbReference type="ARBA" id="ARBA00022475"/>
    </source>
</evidence>
<keyword evidence="8" id="KW-0813">Transport</keyword>
<evidence type="ECO:0000313" key="12">
    <source>
        <dbReference type="Proteomes" id="UP000271974"/>
    </source>
</evidence>
<evidence type="ECO:0000256" key="1">
    <source>
        <dbReference type="ARBA" id="ARBA00004651"/>
    </source>
</evidence>
<dbReference type="Gene3D" id="1.20.1250.20">
    <property type="entry name" value="MFS general substrate transporter like domains"/>
    <property type="match status" value="1"/>
</dbReference>
<dbReference type="PROSITE" id="PS50850">
    <property type="entry name" value="MFS"/>
    <property type="match status" value="1"/>
</dbReference>
<evidence type="ECO:0000256" key="7">
    <source>
        <dbReference type="ARBA" id="ARBA00023157"/>
    </source>
</evidence>
<comment type="subcellular location">
    <subcellularLocation>
        <location evidence="1 8">Cell membrane</location>
        <topology evidence="1 8">Multi-pass membrane protein</topology>
    </subcellularLocation>
</comment>
<dbReference type="OrthoDB" id="5062115at2759"/>
<dbReference type="PANTHER" id="PTHR11388">
    <property type="entry name" value="ORGANIC ANION TRANSPORTER"/>
    <property type="match status" value="1"/>
</dbReference>
<gene>
    <name evidence="11" type="ORF">EGW08_022140</name>
</gene>
<accession>A0A433SLR7</accession>
<name>A0A433SLR7_ELYCH</name>
<keyword evidence="3" id="KW-1003">Cell membrane</keyword>
<keyword evidence="4 8" id="KW-0812">Transmembrane</keyword>
<dbReference type="PANTHER" id="PTHR11388:SF100">
    <property type="entry name" value="SOLUTE CARRIER ORGANIC ANION TRANSPORTER FAMILY MEMBER 4A1"/>
    <property type="match status" value="1"/>
</dbReference>
<feature type="transmembrane region" description="Helical" evidence="8">
    <location>
        <begin position="148"/>
        <end position="169"/>
    </location>
</feature>
<dbReference type="InterPro" id="IPR036259">
    <property type="entry name" value="MFS_trans_sf"/>
</dbReference>
<dbReference type="AlphaFoldDB" id="A0A433SLR7"/>
<protein>
    <recommendedName>
        <fullName evidence="8">Solute carrier organic anion transporter family member</fullName>
    </recommendedName>
</protein>
<evidence type="ECO:0000259" key="9">
    <source>
        <dbReference type="PROSITE" id="PS50850"/>
    </source>
</evidence>
<sequence>MAETSKEVEEKETLSELFVPRAPCAVPEDVELEPCLSHAMPISNKQNVESFHSLGADDACRCGYGRWRPDCLQALNRPGVLVAFLASYSFVLGFLVNGVNNVNISSIERRFSLSSTQMGLTSSFFDISGSTVALILGYFGSGKRKPRLLVITTFISAMGSLLMSSPHFLTESYKLGTASNQLLCNADSVSSVDPSHAASAVYSFGTFVFFIFALSQLLHGVGGTALFTVGASLLDDSVEAQRTPLFLGFIYGANIIGSGIGYFVGGQLLQVYVDVDIFGSGDGAPEGLTNEDTRWVGAWWIGPFLAGLLQILLCLPLSVYGFELPQARKVRQHRVSQAHCSSGSSGPVNFQPSFSCASLRQWAKLSWGILKNPCFTFVTLGMTTEAMFVSGSAAFLPKIVENDFNINASMAAFIAGLTVMPAAIFGLMFGGYLAKRFKFTITDILKFTISFCSLGALGCLVLWIKCEPTDIYGVHRHYKGHDTPLMLLDSCNQHCHCETNLYEPICSQEAGIFFSPCFAGCATKNGHQYSDCSCANQSQVNISGFKESLLLSSENCRQSCYLLWIFAPLLFLSMCATFMPIAPCDSVQLRCVPEEHKLYAQGMKTLVIRLLGSFMGPIVMGRLLDSSCGVWREKCGNRLSCWIYNSDDLILSVFLFVTSLKVCTIIFTSLALYLYRPPSPTPLESKQALRESGAGGLLKKSEISAANSEGVLESESMVNPRHNPASSGDGIIFMDQAVPLKY</sequence>
<dbReference type="EMBL" id="RQTK01001491">
    <property type="protein sequence ID" value="RUS70101.1"/>
    <property type="molecule type" value="Genomic_DNA"/>
</dbReference>
<keyword evidence="12" id="KW-1185">Reference proteome</keyword>
<feature type="transmembrane region" description="Helical" evidence="8">
    <location>
        <begin position="374"/>
        <end position="396"/>
    </location>
</feature>
<evidence type="ECO:0000256" key="4">
    <source>
        <dbReference type="ARBA" id="ARBA00022692"/>
    </source>
</evidence>
<feature type="transmembrane region" description="Helical" evidence="8">
    <location>
        <begin position="245"/>
        <end position="264"/>
    </location>
</feature>
<evidence type="ECO:0000259" key="10">
    <source>
        <dbReference type="PROSITE" id="PS51465"/>
    </source>
</evidence>
<evidence type="ECO:0000256" key="6">
    <source>
        <dbReference type="ARBA" id="ARBA00023136"/>
    </source>
</evidence>
<feature type="transmembrane region" description="Helical" evidence="8">
    <location>
        <begin position="200"/>
        <end position="233"/>
    </location>
</feature>
<evidence type="ECO:0000256" key="8">
    <source>
        <dbReference type="RuleBase" id="RU362056"/>
    </source>
</evidence>
<evidence type="ECO:0000256" key="2">
    <source>
        <dbReference type="ARBA" id="ARBA00009657"/>
    </source>
</evidence>
<dbReference type="NCBIfam" id="TIGR00805">
    <property type="entry name" value="oat"/>
    <property type="match status" value="1"/>
</dbReference>
<dbReference type="Proteomes" id="UP000271974">
    <property type="component" value="Unassembled WGS sequence"/>
</dbReference>